<dbReference type="PANTHER" id="PTHR33608">
    <property type="entry name" value="BLL2464 PROTEIN"/>
    <property type="match status" value="1"/>
</dbReference>
<evidence type="ECO:0000313" key="2">
    <source>
        <dbReference type="EMBL" id="MFC4337984.1"/>
    </source>
</evidence>
<dbReference type="Pfam" id="PF01882">
    <property type="entry name" value="DUF58"/>
    <property type="match status" value="1"/>
</dbReference>
<gene>
    <name evidence="2" type="ORF">ACFPET_22585</name>
</gene>
<proteinExistence type="predicted"/>
<dbReference type="EMBL" id="JBHSDK010000061">
    <property type="protein sequence ID" value="MFC4337984.1"/>
    <property type="molecule type" value="Genomic_DNA"/>
</dbReference>
<feature type="domain" description="DUF58" evidence="1">
    <location>
        <begin position="45"/>
        <end position="257"/>
    </location>
</feature>
<dbReference type="Proteomes" id="UP001595823">
    <property type="component" value="Unassembled WGS sequence"/>
</dbReference>
<name>A0ABV8U586_9ACTN</name>
<sequence length="297" mass="32659">MVPALQGVDTANLDRLHLHITRRLDGLLQGEYLGLLPGPGSEAGEARAYRPGDDVRRMDWPVTARTTVPHVRTTVADRELETWIVYDNSASLDFGTQDLFKNDLALRATIAFTYLAGRGGNRTAAVHAGPDGPVIVPPRGGRKGARALLHRLAKVPTQAGVGLDRLLANVNKASRRRGMVVVVSDFLDETDWASYLKKLAVRHHVVAVELLDPVELALPDVGVVTFKDPESGASVEVQTRSKRFRERYAEAAREQRDAIAAGLRSAPASHLRLRTDEDWLRALTTFIASRRHVAAHR</sequence>
<keyword evidence="3" id="KW-1185">Reference proteome</keyword>
<evidence type="ECO:0000313" key="3">
    <source>
        <dbReference type="Proteomes" id="UP001595823"/>
    </source>
</evidence>
<dbReference type="PANTHER" id="PTHR33608:SF6">
    <property type="entry name" value="BLL2464 PROTEIN"/>
    <property type="match status" value="1"/>
</dbReference>
<organism evidence="2 3">
    <name type="scientific">Salininema proteolyticum</name>
    <dbReference type="NCBI Taxonomy" id="1607685"/>
    <lineage>
        <taxon>Bacteria</taxon>
        <taxon>Bacillati</taxon>
        <taxon>Actinomycetota</taxon>
        <taxon>Actinomycetes</taxon>
        <taxon>Glycomycetales</taxon>
        <taxon>Glycomycetaceae</taxon>
        <taxon>Salininema</taxon>
    </lineage>
</organism>
<comment type="caution">
    <text evidence="2">The sequence shown here is derived from an EMBL/GenBank/DDBJ whole genome shotgun (WGS) entry which is preliminary data.</text>
</comment>
<reference evidence="3" key="1">
    <citation type="journal article" date="2019" name="Int. J. Syst. Evol. Microbiol.">
        <title>The Global Catalogue of Microorganisms (GCM) 10K type strain sequencing project: providing services to taxonomists for standard genome sequencing and annotation.</title>
        <authorList>
            <consortium name="The Broad Institute Genomics Platform"/>
            <consortium name="The Broad Institute Genome Sequencing Center for Infectious Disease"/>
            <person name="Wu L."/>
            <person name="Ma J."/>
        </authorList>
    </citation>
    <scope>NUCLEOTIDE SEQUENCE [LARGE SCALE GENOMIC DNA]</scope>
    <source>
        <strain evidence="3">IBRC-M 10908</strain>
    </source>
</reference>
<protein>
    <submittedName>
        <fullName evidence="2">DUF58 domain-containing protein</fullName>
    </submittedName>
</protein>
<evidence type="ECO:0000259" key="1">
    <source>
        <dbReference type="Pfam" id="PF01882"/>
    </source>
</evidence>
<dbReference type="RefSeq" id="WP_380625531.1">
    <property type="nucleotide sequence ID" value="NZ_JBHSDK010000061.1"/>
</dbReference>
<dbReference type="InterPro" id="IPR002881">
    <property type="entry name" value="DUF58"/>
</dbReference>
<accession>A0ABV8U586</accession>